<feature type="chain" id="PRO_5043806450" evidence="2">
    <location>
        <begin position="25"/>
        <end position="126"/>
    </location>
</feature>
<dbReference type="EMBL" id="CP157675">
    <property type="protein sequence ID" value="XBP70664.1"/>
    <property type="molecule type" value="Genomic_DNA"/>
</dbReference>
<feature type="compositionally biased region" description="Polar residues" evidence="1">
    <location>
        <begin position="92"/>
        <end position="102"/>
    </location>
</feature>
<evidence type="ECO:0000256" key="1">
    <source>
        <dbReference type="SAM" id="MobiDB-lite"/>
    </source>
</evidence>
<sequence length="126" mass="12923">MNKLLSLSAIAFALTMGLSAGAQAQNAPAAPAKMAPASAPAVSAASPAVVAPAKTGQQSKMATCNKDATGKKGDERKAFMKECLSAKKEVTAQDSTQQSKMKTCNADAKGKKGDARKAFMKECLSK</sequence>
<reference evidence="3" key="1">
    <citation type="submission" date="2024-05" db="EMBL/GenBank/DDBJ databases">
        <authorList>
            <person name="Bunk B."/>
            <person name="Swiderski J."/>
            <person name="Sproer C."/>
            <person name="Thiel V."/>
        </authorList>
    </citation>
    <scope>NUCLEOTIDE SEQUENCE</scope>
    <source>
        <strain evidence="3">DSM 17735</strain>
    </source>
</reference>
<dbReference type="InterPro" id="IPR011690">
    <property type="entry name" value="P_starv_induced_PsiF"/>
</dbReference>
<organism evidence="3">
    <name type="scientific">Polaromonas hydrogenivorans</name>
    <dbReference type="NCBI Taxonomy" id="335476"/>
    <lineage>
        <taxon>Bacteria</taxon>
        <taxon>Pseudomonadati</taxon>
        <taxon>Pseudomonadota</taxon>
        <taxon>Betaproteobacteria</taxon>
        <taxon>Burkholderiales</taxon>
        <taxon>Comamonadaceae</taxon>
        <taxon>Polaromonas</taxon>
    </lineage>
</organism>
<feature type="signal peptide" evidence="2">
    <location>
        <begin position="1"/>
        <end position="24"/>
    </location>
</feature>
<protein>
    <submittedName>
        <fullName evidence="3">PsiF family protein</fullName>
    </submittedName>
</protein>
<accession>A0AAU7LSN5</accession>
<keyword evidence="2" id="KW-0732">Signal</keyword>
<feature type="region of interest" description="Disordered" evidence="1">
    <location>
        <begin position="89"/>
        <end position="115"/>
    </location>
</feature>
<gene>
    <name evidence="3" type="ORF">ABLV49_02290</name>
</gene>
<dbReference type="RefSeq" id="WP_349280004.1">
    <property type="nucleotide sequence ID" value="NZ_CBCSCU010000037.1"/>
</dbReference>
<name>A0AAU7LSN5_9BURK</name>
<feature type="region of interest" description="Disordered" evidence="1">
    <location>
        <begin position="52"/>
        <end position="71"/>
    </location>
</feature>
<evidence type="ECO:0000313" key="3">
    <source>
        <dbReference type="EMBL" id="XBP70664.1"/>
    </source>
</evidence>
<proteinExistence type="predicted"/>
<evidence type="ECO:0000256" key="2">
    <source>
        <dbReference type="SAM" id="SignalP"/>
    </source>
</evidence>
<dbReference type="AlphaFoldDB" id="A0AAU7LSN5"/>
<dbReference type="Pfam" id="PF07769">
    <property type="entry name" value="PsiF_repeat"/>
    <property type="match status" value="2"/>
</dbReference>